<keyword evidence="7 13" id="KW-0812">Transmembrane</keyword>
<gene>
    <name evidence="15" type="ORF">PECAL_5P05120</name>
</gene>
<dbReference type="PANTHER" id="PTHR31412">
    <property type="entry name" value="ZINC METALLOPROTEASE EGY1"/>
    <property type="match status" value="1"/>
</dbReference>
<evidence type="ECO:0000256" key="5">
    <source>
        <dbReference type="ARBA" id="ARBA00022640"/>
    </source>
</evidence>
<dbReference type="GO" id="GO:0006508">
    <property type="term" value="P:proteolysis"/>
    <property type="evidence" value="ECO:0007669"/>
    <property type="project" value="UniProtKB-KW"/>
</dbReference>
<organism evidence="15 16">
    <name type="scientific">Pelagomonas calceolata</name>
    <dbReference type="NCBI Taxonomy" id="35677"/>
    <lineage>
        <taxon>Eukaryota</taxon>
        <taxon>Sar</taxon>
        <taxon>Stramenopiles</taxon>
        <taxon>Ochrophyta</taxon>
        <taxon>Pelagophyceae</taxon>
        <taxon>Pelagomonadales</taxon>
        <taxon>Pelagomonadaceae</taxon>
        <taxon>Pelagomonas</taxon>
    </lineage>
</organism>
<evidence type="ECO:0000256" key="11">
    <source>
        <dbReference type="ARBA" id="ARBA00023136"/>
    </source>
</evidence>
<evidence type="ECO:0000256" key="4">
    <source>
        <dbReference type="ARBA" id="ARBA00022528"/>
    </source>
</evidence>
<evidence type="ECO:0000256" key="2">
    <source>
        <dbReference type="ARBA" id="ARBA00004229"/>
    </source>
</evidence>
<dbReference type="GO" id="GO:0016020">
    <property type="term" value="C:membrane"/>
    <property type="evidence" value="ECO:0007669"/>
    <property type="project" value="UniProtKB-SubCell"/>
</dbReference>
<dbReference type="OrthoDB" id="47355at2759"/>
<feature type="transmembrane region" description="Helical" evidence="13">
    <location>
        <begin position="647"/>
        <end position="671"/>
    </location>
</feature>
<feature type="transmembrane region" description="Helical" evidence="13">
    <location>
        <begin position="520"/>
        <end position="540"/>
    </location>
</feature>
<evidence type="ECO:0000259" key="14">
    <source>
        <dbReference type="Pfam" id="PF02163"/>
    </source>
</evidence>
<dbReference type="Proteomes" id="UP000789595">
    <property type="component" value="Unassembled WGS sequence"/>
</dbReference>
<feature type="coiled-coil region" evidence="12">
    <location>
        <begin position="165"/>
        <end position="199"/>
    </location>
</feature>
<proteinExistence type="inferred from homology"/>
<dbReference type="InterPro" id="IPR008915">
    <property type="entry name" value="Peptidase_M50"/>
</dbReference>
<keyword evidence="9" id="KW-0809">Transit peptide</keyword>
<evidence type="ECO:0000256" key="3">
    <source>
        <dbReference type="ARBA" id="ARBA00007931"/>
    </source>
</evidence>
<keyword evidence="6" id="KW-0645">Protease</keyword>
<dbReference type="GO" id="GO:0008233">
    <property type="term" value="F:peptidase activity"/>
    <property type="evidence" value="ECO:0007669"/>
    <property type="project" value="UniProtKB-KW"/>
</dbReference>
<feature type="transmembrane region" description="Helical" evidence="13">
    <location>
        <begin position="491"/>
        <end position="513"/>
    </location>
</feature>
<evidence type="ECO:0000313" key="15">
    <source>
        <dbReference type="EMBL" id="CAH0375959.1"/>
    </source>
</evidence>
<accession>A0A8J2SYN0</accession>
<keyword evidence="5" id="KW-0934">Plastid</keyword>
<feature type="transmembrane region" description="Helical" evidence="13">
    <location>
        <begin position="552"/>
        <end position="575"/>
    </location>
</feature>
<evidence type="ECO:0000256" key="8">
    <source>
        <dbReference type="ARBA" id="ARBA00022801"/>
    </source>
</evidence>
<sequence>MRWQVIAILAAAHAFVLPRPKPQLRLRAEDDCVTAEECSAEAEVLKLQAETLKLEAQKAELLLAKEVAERQRRVREEEEALQAMAATEEASKVVDPAQAAALRDADFQAKVLERRDEASRKLVAEAAAEEAVVPIATEEVVKTVAGPVLISDCETAEECAVEEQSNKEEASLLSLEAEKLRLEAQKAELVLARQRLERTALSKQEAEAFIEGTLEPVVVEEEEEEEEEVVEVTPESVACEEALDSLFPAAPLTMTREAADMLRKTLFDDEKGFRCDAVDVCERGAIFRGSTRNQAAKDLLATCQAKVPQDYRLFALEDPVPPTDEEVEARLQDARDRALLDKDISDGSPDAPPNELMAAARRPTVIIAVASETRPLQIESKLGLATRLAGLVGTAGSAAAFSAAAGAGNEQLFERLKDGDESAFACVLPIAIGIFAILAVHECAHAVLARRGSVDWSLPVFLPSLSTGSLGASNELNEYAPSRSALFDTAIAGPLAGLALSILFVLIGSALPLDSATAPALPAIAIRSSALGSLLVAIGAPSALSAPPDVSVALHPLVVAGLAGLAINALALLPLGRTDGGRCALSAYGRTLGAGLQGFATLFVGLAALFGGDDLLLFHLLWVFGLQRDPESPCVDEVTDAEGRRPVYALALIVAGLCLLPLAPAAPSTVLPGFPSL</sequence>
<comment type="subcellular location">
    <subcellularLocation>
        <location evidence="1">Membrane</location>
        <topology evidence="1">Multi-pass membrane protein</topology>
    </subcellularLocation>
    <subcellularLocation>
        <location evidence="2">Plastid</location>
        <location evidence="2">Chloroplast</location>
    </subcellularLocation>
</comment>
<evidence type="ECO:0000256" key="12">
    <source>
        <dbReference type="SAM" id="Coils"/>
    </source>
</evidence>
<dbReference type="AlphaFoldDB" id="A0A8J2SYN0"/>
<dbReference type="EMBL" id="CAKKNE010000005">
    <property type="protein sequence ID" value="CAH0375959.1"/>
    <property type="molecule type" value="Genomic_DNA"/>
</dbReference>
<evidence type="ECO:0000256" key="7">
    <source>
        <dbReference type="ARBA" id="ARBA00022692"/>
    </source>
</evidence>
<keyword evidence="4" id="KW-0150">Chloroplast</keyword>
<evidence type="ECO:0000313" key="16">
    <source>
        <dbReference type="Proteomes" id="UP000789595"/>
    </source>
</evidence>
<comment type="caution">
    <text evidence="15">The sequence shown here is derived from an EMBL/GenBank/DDBJ whole genome shotgun (WGS) entry which is preliminary data.</text>
</comment>
<evidence type="ECO:0000256" key="6">
    <source>
        <dbReference type="ARBA" id="ARBA00022670"/>
    </source>
</evidence>
<evidence type="ECO:0000256" key="10">
    <source>
        <dbReference type="ARBA" id="ARBA00022989"/>
    </source>
</evidence>
<feature type="coiled-coil region" evidence="12">
    <location>
        <begin position="35"/>
        <end position="69"/>
    </location>
</feature>
<dbReference type="GO" id="GO:0009507">
    <property type="term" value="C:chloroplast"/>
    <property type="evidence" value="ECO:0007669"/>
    <property type="project" value="UniProtKB-SubCell"/>
</dbReference>
<keyword evidence="12" id="KW-0175">Coiled coil</keyword>
<feature type="domain" description="Peptidase M50" evidence="14">
    <location>
        <begin position="430"/>
        <end position="593"/>
    </location>
</feature>
<dbReference type="InterPro" id="IPR044838">
    <property type="entry name" value="EGY1-like"/>
</dbReference>
<feature type="transmembrane region" description="Helical" evidence="13">
    <location>
        <begin position="422"/>
        <end position="441"/>
    </location>
</feature>
<dbReference type="PANTHER" id="PTHR31412:SF0">
    <property type="entry name" value="ZINC METALLOPROTEASE EGY1, CHLOROPLASTIC-RELATED"/>
    <property type="match status" value="1"/>
</dbReference>
<protein>
    <recommendedName>
        <fullName evidence="14">Peptidase M50 domain-containing protein</fullName>
    </recommendedName>
</protein>
<evidence type="ECO:0000256" key="1">
    <source>
        <dbReference type="ARBA" id="ARBA00004141"/>
    </source>
</evidence>
<evidence type="ECO:0000256" key="9">
    <source>
        <dbReference type="ARBA" id="ARBA00022946"/>
    </source>
</evidence>
<dbReference type="Pfam" id="PF02163">
    <property type="entry name" value="Peptidase_M50"/>
    <property type="match status" value="1"/>
</dbReference>
<keyword evidence="10 13" id="KW-1133">Transmembrane helix</keyword>
<evidence type="ECO:0000256" key="13">
    <source>
        <dbReference type="SAM" id="Phobius"/>
    </source>
</evidence>
<keyword evidence="8" id="KW-0378">Hydrolase</keyword>
<name>A0A8J2SYN0_9STRA</name>
<reference evidence="15" key="1">
    <citation type="submission" date="2021-11" db="EMBL/GenBank/DDBJ databases">
        <authorList>
            <consortium name="Genoscope - CEA"/>
            <person name="William W."/>
        </authorList>
    </citation>
    <scope>NUCLEOTIDE SEQUENCE</scope>
</reference>
<comment type="similarity">
    <text evidence="3">Belongs to the peptidase M50B family.</text>
</comment>
<dbReference type="CDD" id="cd06160">
    <property type="entry name" value="S2P-M50_like_2"/>
    <property type="match status" value="1"/>
</dbReference>
<keyword evidence="11 13" id="KW-0472">Membrane</keyword>
<keyword evidence="16" id="KW-1185">Reference proteome</keyword>